<name>A0ABQ1X5K7_9BACT</name>
<evidence type="ECO:0000313" key="2">
    <source>
        <dbReference type="Proteomes" id="UP000601361"/>
    </source>
</evidence>
<proteinExistence type="predicted"/>
<organism evidence="1 2">
    <name type="scientific">Hymenobacter glacieicola</name>
    <dbReference type="NCBI Taxonomy" id="1562124"/>
    <lineage>
        <taxon>Bacteria</taxon>
        <taxon>Pseudomonadati</taxon>
        <taxon>Bacteroidota</taxon>
        <taxon>Cytophagia</taxon>
        <taxon>Cytophagales</taxon>
        <taxon>Hymenobacteraceae</taxon>
        <taxon>Hymenobacter</taxon>
    </lineage>
</organism>
<keyword evidence="2" id="KW-1185">Reference proteome</keyword>
<sequence>MLSLAMLRASDNPDSSSIFYNVDLNTTDPVDLARRLVRTVPGAQPRLLIDCRRLKCLHTLGVSYLASQLLLTRQAGAYILLYNVGPVLERALRLLCLDQVFELRAAASGEQSPLY</sequence>
<evidence type="ECO:0000313" key="1">
    <source>
        <dbReference type="EMBL" id="GGG55175.1"/>
    </source>
</evidence>
<protein>
    <recommendedName>
        <fullName evidence="3">STAS domain-containing protein</fullName>
    </recommendedName>
</protein>
<dbReference type="SUPFAM" id="SSF52091">
    <property type="entry name" value="SpoIIaa-like"/>
    <property type="match status" value="1"/>
</dbReference>
<gene>
    <name evidence="1" type="ORF">GCM10011378_34190</name>
</gene>
<reference evidence="2" key="1">
    <citation type="journal article" date="2019" name="Int. J. Syst. Evol. Microbiol.">
        <title>The Global Catalogue of Microorganisms (GCM) 10K type strain sequencing project: providing services to taxonomists for standard genome sequencing and annotation.</title>
        <authorList>
            <consortium name="The Broad Institute Genomics Platform"/>
            <consortium name="The Broad Institute Genome Sequencing Center for Infectious Disease"/>
            <person name="Wu L."/>
            <person name="Ma J."/>
        </authorList>
    </citation>
    <scope>NUCLEOTIDE SEQUENCE [LARGE SCALE GENOMIC DNA]</scope>
    <source>
        <strain evidence="2">CGMCC 1.12990</strain>
    </source>
</reference>
<dbReference type="EMBL" id="BMGS01000009">
    <property type="protein sequence ID" value="GGG55175.1"/>
    <property type="molecule type" value="Genomic_DNA"/>
</dbReference>
<accession>A0ABQ1X5K7</accession>
<evidence type="ECO:0008006" key="3">
    <source>
        <dbReference type="Google" id="ProtNLM"/>
    </source>
</evidence>
<comment type="caution">
    <text evidence="1">The sequence shown here is derived from an EMBL/GenBank/DDBJ whole genome shotgun (WGS) entry which is preliminary data.</text>
</comment>
<dbReference type="InterPro" id="IPR036513">
    <property type="entry name" value="STAS_dom_sf"/>
</dbReference>
<dbReference type="Gene3D" id="3.30.750.24">
    <property type="entry name" value="STAS domain"/>
    <property type="match status" value="1"/>
</dbReference>
<dbReference type="Proteomes" id="UP000601361">
    <property type="component" value="Unassembled WGS sequence"/>
</dbReference>